<keyword evidence="3" id="KW-0378">Hydrolase</keyword>
<dbReference type="AlphaFoldDB" id="A0AAW5SE20"/>
<protein>
    <submittedName>
        <fullName evidence="7">S8 family peptidase</fullName>
    </submittedName>
</protein>
<organism evidence="7 8">
    <name type="scientific">Mycolicibacterium novocastrense</name>
    <name type="common">Mycobacterium novocastrense</name>
    <dbReference type="NCBI Taxonomy" id="59813"/>
    <lineage>
        <taxon>Bacteria</taxon>
        <taxon>Bacillati</taxon>
        <taxon>Actinomycetota</taxon>
        <taxon>Actinomycetes</taxon>
        <taxon>Mycobacteriales</taxon>
        <taxon>Mycobacteriaceae</taxon>
        <taxon>Mycolicibacterium</taxon>
    </lineage>
</organism>
<dbReference type="GO" id="GO:0004252">
    <property type="term" value="F:serine-type endopeptidase activity"/>
    <property type="evidence" value="ECO:0007669"/>
    <property type="project" value="InterPro"/>
</dbReference>
<accession>A0AAW5SE20</accession>
<evidence type="ECO:0000256" key="1">
    <source>
        <dbReference type="ARBA" id="ARBA00011073"/>
    </source>
</evidence>
<dbReference type="SUPFAM" id="SSF52743">
    <property type="entry name" value="Subtilisin-like"/>
    <property type="match status" value="1"/>
</dbReference>
<proteinExistence type="inferred from homology"/>
<dbReference type="PANTHER" id="PTHR43806:SF11">
    <property type="entry name" value="CEREVISIN-RELATED"/>
    <property type="match status" value="1"/>
</dbReference>
<comment type="caution">
    <text evidence="7">The sequence shown here is derived from an EMBL/GenBank/DDBJ whole genome shotgun (WGS) entry which is preliminary data.</text>
</comment>
<evidence type="ECO:0000259" key="6">
    <source>
        <dbReference type="Pfam" id="PF00082"/>
    </source>
</evidence>
<evidence type="ECO:0000256" key="4">
    <source>
        <dbReference type="ARBA" id="ARBA00022825"/>
    </source>
</evidence>
<dbReference type="InterPro" id="IPR036852">
    <property type="entry name" value="Peptidase_S8/S53_dom_sf"/>
</dbReference>
<dbReference type="PROSITE" id="PS00136">
    <property type="entry name" value="SUBTILASE_ASP"/>
    <property type="match status" value="1"/>
</dbReference>
<dbReference type="RefSeq" id="WP_067388082.1">
    <property type="nucleotide sequence ID" value="NZ_BCTA01000022.1"/>
</dbReference>
<keyword evidence="4" id="KW-0720">Serine protease</keyword>
<feature type="region of interest" description="Disordered" evidence="5">
    <location>
        <begin position="388"/>
        <end position="409"/>
    </location>
</feature>
<evidence type="ECO:0000256" key="3">
    <source>
        <dbReference type="ARBA" id="ARBA00022801"/>
    </source>
</evidence>
<evidence type="ECO:0000313" key="8">
    <source>
        <dbReference type="Proteomes" id="UP001207528"/>
    </source>
</evidence>
<dbReference type="InterPro" id="IPR023827">
    <property type="entry name" value="Peptidase_S8_Asp-AS"/>
</dbReference>
<dbReference type="GO" id="GO:0006508">
    <property type="term" value="P:proteolysis"/>
    <property type="evidence" value="ECO:0007669"/>
    <property type="project" value="UniProtKB-KW"/>
</dbReference>
<dbReference type="EMBL" id="JACKTI010000013">
    <property type="protein sequence ID" value="MCV7022008.1"/>
    <property type="molecule type" value="Genomic_DNA"/>
</dbReference>
<name>A0AAW5SE20_MYCNV</name>
<dbReference type="PANTHER" id="PTHR43806">
    <property type="entry name" value="PEPTIDASE S8"/>
    <property type="match status" value="1"/>
</dbReference>
<reference evidence="7" key="1">
    <citation type="submission" date="2020-07" db="EMBL/GenBank/DDBJ databases">
        <authorList>
            <person name="Pettersson B.M.F."/>
            <person name="Behra P.R.K."/>
            <person name="Ramesh M."/>
            <person name="Das S."/>
            <person name="Dasgupta S."/>
            <person name="Kirsebom L.A."/>
        </authorList>
    </citation>
    <scope>NUCLEOTIDE SEQUENCE</scope>
    <source>
        <strain evidence="7">DSM 44203</strain>
    </source>
</reference>
<dbReference type="Gene3D" id="3.40.50.200">
    <property type="entry name" value="Peptidase S8/S53 domain"/>
    <property type="match status" value="1"/>
</dbReference>
<evidence type="ECO:0000256" key="5">
    <source>
        <dbReference type="SAM" id="MobiDB-lite"/>
    </source>
</evidence>
<feature type="domain" description="Peptidase S8/S53" evidence="6">
    <location>
        <begin position="271"/>
        <end position="637"/>
    </location>
</feature>
<dbReference type="Pfam" id="PF00082">
    <property type="entry name" value="Peptidase_S8"/>
    <property type="match status" value="1"/>
</dbReference>
<feature type="region of interest" description="Disordered" evidence="5">
    <location>
        <begin position="20"/>
        <end position="40"/>
    </location>
</feature>
<evidence type="ECO:0000313" key="7">
    <source>
        <dbReference type="EMBL" id="MCV7022008.1"/>
    </source>
</evidence>
<dbReference type="InterPro" id="IPR000209">
    <property type="entry name" value="Peptidase_S8/S53_dom"/>
</dbReference>
<dbReference type="Proteomes" id="UP001207528">
    <property type="component" value="Unassembled WGS sequence"/>
</dbReference>
<evidence type="ECO:0000256" key="2">
    <source>
        <dbReference type="ARBA" id="ARBA00022670"/>
    </source>
</evidence>
<dbReference type="CDD" id="cd04847">
    <property type="entry name" value="Peptidases_S8_Subtilisin_like_2"/>
    <property type="match status" value="1"/>
</dbReference>
<sequence length="850" mass="93135">MAERDRPHIVVRALPTSEPFTLAAGGGGTEKESFTGDRAGHGRRLTQELRDALAPAVDEPETAGTYITFVSFPGLDLALESLDPQSSGEQPELLAVRDVETEDGAVQMATVYIPDGKKEYFLKRLSTYTETATSDKVRHAALVEGIQSIRRATIRELWTDPDTLFPDDLSELRWWEVWLRNRDGQERIRFTAFAAHRQLPTSHHYLGFGDRTVVLLQATADELSQTFESLDDIAELRRPHDVASFLAELPVSEQMPWAQDLLNRLHPAGKNAPVVCVLDTGVQDSHPLLAASLDASDVHVADASWQLQPVHPHGTEMAGLALYGDLQAAISDNHSIQLAHRLESVKFLPDAGANDRDLYGAITARSVDRPEIEAADRTRVFMLAVTAPRPEPIADDSEPTERHEGGRPTSWSAAIDALAFGRAIDDTDPEFTYLDRDEPRRPRLFVVSAGNIRDVRASDDHLARSDVEPVEDPAQSWNALTVGAYSAHDDMAGAPTGFEGYIPIAPRGELAPVSRTSVVFDRKKWPFKPDVVADGGNVAASPDGTSVDTPPNLALLTTRLQGLGQNLFTTTRDTSAATAQVAAIAADISAAYPDLKPETIRGLIIHSAQWTEAMRSRFGLESSKYGLATLLRRYGMGVPDAARALRSAADALTLIAEARIHPYEQEAGSAGKVREMNLHQLPWPTDALTALGEVRVRLRVTLSYFIEPNPSSRGWTGRYVYPSHGLRFATRRPEDSVDTFRQRINTRARAEGQRPPSLDTETGWLFGANQQQSAGSVHTDIWSGAAIDLASKGAIAVYPVAGWWKNRRALDQSDQGVDYSLIVSIEAPEVEIDLWTPVVQQIAAEVKVEA</sequence>
<dbReference type="InterPro" id="IPR050131">
    <property type="entry name" value="Peptidase_S8_subtilisin-like"/>
</dbReference>
<dbReference type="InterPro" id="IPR034074">
    <property type="entry name" value="Y4bN_pept_dom"/>
</dbReference>
<gene>
    <name evidence="7" type="ORF">H7I77_01395</name>
</gene>
<reference evidence="7" key="2">
    <citation type="journal article" date="2022" name="BMC Genomics">
        <title>Comparative genome analysis of mycobacteria focusing on tRNA and non-coding RNA.</title>
        <authorList>
            <person name="Behra P.R.K."/>
            <person name="Pettersson B.M.F."/>
            <person name="Ramesh M."/>
            <person name="Das S."/>
            <person name="Dasgupta S."/>
            <person name="Kirsebom L.A."/>
        </authorList>
    </citation>
    <scope>NUCLEOTIDE SEQUENCE</scope>
    <source>
        <strain evidence="7">DSM 44203</strain>
    </source>
</reference>
<comment type="similarity">
    <text evidence="1">Belongs to the peptidase S8 family.</text>
</comment>
<feature type="compositionally biased region" description="Basic and acidic residues" evidence="5">
    <location>
        <begin position="29"/>
        <end position="40"/>
    </location>
</feature>
<keyword evidence="2" id="KW-0645">Protease</keyword>